<protein>
    <submittedName>
        <fullName evidence="1">Uncharacterized protein</fullName>
    </submittedName>
</protein>
<organism evidence="1 2">
    <name type="scientific">Chryseobacterium luteum</name>
    <dbReference type="NCBI Taxonomy" id="421531"/>
    <lineage>
        <taxon>Bacteria</taxon>
        <taxon>Pseudomonadati</taxon>
        <taxon>Bacteroidota</taxon>
        <taxon>Flavobacteriia</taxon>
        <taxon>Flavobacteriales</taxon>
        <taxon>Weeksellaceae</taxon>
        <taxon>Chryseobacterium group</taxon>
        <taxon>Chryseobacterium</taxon>
    </lineage>
</organism>
<name>A0A085YXP4_9FLAO</name>
<comment type="caution">
    <text evidence="1">The sequence shown here is derived from an EMBL/GenBank/DDBJ whole genome shotgun (WGS) entry which is preliminary data.</text>
</comment>
<dbReference type="RefSeq" id="WP_034708051.1">
    <property type="nucleotide sequence ID" value="NZ_JPRO01000037.1"/>
</dbReference>
<dbReference type="EMBL" id="JPRO01000037">
    <property type="protein sequence ID" value="KFE96957.1"/>
    <property type="molecule type" value="Genomic_DNA"/>
</dbReference>
<dbReference type="AlphaFoldDB" id="A0A085YXP4"/>
<dbReference type="OrthoDB" id="1322834at2"/>
<evidence type="ECO:0000313" key="1">
    <source>
        <dbReference type="EMBL" id="KFE96957.1"/>
    </source>
</evidence>
<sequence>MIPDILKNLHQKTYRLETIVTEQKNPFYLTEKKYVRHAEVYYLEEEKDQFKYHVLVIDFIFSDDDNAMGKFLKQISYLFDELELTVDKDGNIVEVNNLNFLRLRWVNILAKLSETHKGESIDNYFSQISSVLEDESRLIGFLGGYHMFGLLFNGLLQSFDTKRKRESPDGFTEIMSPVKDGEKMTLTISPENLDQTDIDHFRGLFVFKGDHYEEGFTEIKKRDTHLKHSLLWIG</sequence>
<gene>
    <name evidence="1" type="ORF">IX38_22410</name>
</gene>
<evidence type="ECO:0000313" key="2">
    <source>
        <dbReference type="Proteomes" id="UP000028703"/>
    </source>
</evidence>
<reference evidence="1 2" key="1">
    <citation type="submission" date="2014-07" db="EMBL/GenBank/DDBJ databases">
        <title>Genome of Chryseobacterium luteum DSM 18605.</title>
        <authorList>
            <person name="Stropko S.J."/>
            <person name="Pipes S.E."/>
            <person name="Newman J.D."/>
        </authorList>
    </citation>
    <scope>NUCLEOTIDE SEQUENCE [LARGE SCALE GENOMIC DNA]</scope>
    <source>
        <strain evidence="1 2">DSM 18605</strain>
    </source>
</reference>
<dbReference type="eggNOG" id="ENOG5033HSF">
    <property type="taxonomic scope" value="Bacteria"/>
</dbReference>
<accession>A0A085YXP4</accession>
<proteinExistence type="predicted"/>
<keyword evidence="2" id="KW-1185">Reference proteome</keyword>
<dbReference type="Proteomes" id="UP000028703">
    <property type="component" value="Unassembled WGS sequence"/>
</dbReference>